<dbReference type="AlphaFoldDB" id="A0A9P4N2Y6"/>
<reference evidence="3" key="1">
    <citation type="journal article" date="2020" name="Stud. Mycol.">
        <title>101 Dothideomycetes genomes: A test case for predicting lifestyles and emergence of pathogens.</title>
        <authorList>
            <person name="Haridas S."/>
            <person name="Albert R."/>
            <person name="Binder M."/>
            <person name="Bloem J."/>
            <person name="LaButti K."/>
            <person name="Salamov A."/>
            <person name="Andreopoulos B."/>
            <person name="Baker S."/>
            <person name="Barry K."/>
            <person name="Bills G."/>
            <person name="Bluhm B."/>
            <person name="Cannon C."/>
            <person name="Castanera R."/>
            <person name="Culley D."/>
            <person name="Daum C."/>
            <person name="Ezra D."/>
            <person name="Gonzalez J."/>
            <person name="Henrissat B."/>
            <person name="Kuo A."/>
            <person name="Liang C."/>
            <person name="Lipzen A."/>
            <person name="Lutzoni F."/>
            <person name="Magnuson J."/>
            <person name="Mondo S."/>
            <person name="Nolan M."/>
            <person name="Ohm R."/>
            <person name="Pangilinan J."/>
            <person name="Park H.-J."/>
            <person name="Ramirez L."/>
            <person name="Alfaro M."/>
            <person name="Sun H."/>
            <person name="Tritt A."/>
            <person name="Yoshinaga Y."/>
            <person name="Zwiers L.-H."/>
            <person name="Turgeon B."/>
            <person name="Goodwin S."/>
            <person name="Spatafora J."/>
            <person name="Crous P."/>
            <person name="Grigoriev I."/>
        </authorList>
    </citation>
    <scope>NUCLEOTIDE SEQUENCE [LARGE SCALE GENOMIC DNA]</scope>
    <source>
        <strain evidence="3">CBS 304.66</strain>
    </source>
</reference>
<gene>
    <name evidence="2" type="ORF">CC78DRAFT_547700</name>
</gene>
<dbReference type="InterPro" id="IPR013761">
    <property type="entry name" value="SAM/pointed_sf"/>
</dbReference>
<dbReference type="SUPFAM" id="SSF47769">
    <property type="entry name" value="SAM/Pointed domain"/>
    <property type="match status" value="1"/>
</dbReference>
<name>A0A9P4N2Y6_9PLEO</name>
<feature type="domain" description="SAM" evidence="1">
    <location>
        <begin position="10"/>
        <end position="73"/>
    </location>
</feature>
<dbReference type="Gene3D" id="1.10.150.50">
    <property type="entry name" value="Transcription Factor, Ets-1"/>
    <property type="match status" value="1"/>
</dbReference>
<dbReference type="OrthoDB" id="1919336at2759"/>
<dbReference type="Proteomes" id="UP000800093">
    <property type="component" value="Unassembled WGS sequence"/>
</dbReference>
<dbReference type="SMART" id="SM00454">
    <property type="entry name" value="SAM"/>
    <property type="match status" value="1"/>
</dbReference>
<protein>
    <recommendedName>
        <fullName evidence="1">SAM domain-containing protein</fullName>
    </recommendedName>
</protein>
<accession>A0A9P4N2Y6</accession>
<organism evidence="2 3">
    <name type="scientific">Lojkania enalia</name>
    <dbReference type="NCBI Taxonomy" id="147567"/>
    <lineage>
        <taxon>Eukaryota</taxon>
        <taxon>Fungi</taxon>
        <taxon>Dikarya</taxon>
        <taxon>Ascomycota</taxon>
        <taxon>Pezizomycotina</taxon>
        <taxon>Dothideomycetes</taxon>
        <taxon>Pleosporomycetidae</taxon>
        <taxon>Pleosporales</taxon>
        <taxon>Pleosporales incertae sedis</taxon>
        <taxon>Lojkania</taxon>
    </lineage>
</organism>
<keyword evidence="3" id="KW-1185">Reference proteome</keyword>
<dbReference type="Pfam" id="PF00536">
    <property type="entry name" value="SAM_1"/>
    <property type="match status" value="1"/>
</dbReference>
<evidence type="ECO:0000313" key="3">
    <source>
        <dbReference type="Proteomes" id="UP000800093"/>
    </source>
</evidence>
<proteinExistence type="predicted"/>
<comment type="caution">
    <text evidence="2">The sequence shown here is derived from an EMBL/GenBank/DDBJ whole genome shotgun (WGS) entry which is preliminary data.</text>
</comment>
<evidence type="ECO:0000313" key="2">
    <source>
        <dbReference type="EMBL" id="KAF2260219.1"/>
    </source>
</evidence>
<sequence length="125" mass="14139">MDQHYTQSATSVWSFAQMLSDIDLGEYYHALSANGFDIWDQTLHITEEQLGHLGFKLGHRRRLQRQIASFKGYPLLKPLPATIATNVPFGLLLELASQSEEPEPMPADAIRYETNGCWYVNGQLA</sequence>
<evidence type="ECO:0000259" key="1">
    <source>
        <dbReference type="SMART" id="SM00454"/>
    </source>
</evidence>
<dbReference type="InterPro" id="IPR001660">
    <property type="entry name" value="SAM"/>
</dbReference>
<dbReference type="EMBL" id="ML986687">
    <property type="protein sequence ID" value="KAF2260219.1"/>
    <property type="molecule type" value="Genomic_DNA"/>
</dbReference>